<dbReference type="GO" id="GO:0004518">
    <property type="term" value="F:nuclease activity"/>
    <property type="evidence" value="ECO:0007669"/>
    <property type="project" value="UniProtKB-KW"/>
</dbReference>
<dbReference type="Gene3D" id="3.40.50.1010">
    <property type="entry name" value="5'-nuclease"/>
    <property type="match status" value="1"/>
</dbReference>
<keyword evidence="5" id="KW-0460">Magnesium</keyword>
<evidence type="ECO:0000256" key="4">
    <source>
        <dbReference type="ARBA" id="ARBA00022801"/>
    </source>
</evidence>
<dbReference type="PANTHER" id="PTHR33653">
    <property type="entry name" value="RIBONUCLEASE VAPC2"/>
    <property type="match status" value="1"/>
</dbReference>
<keyword evidence="3" id="KW-0479">Metal-binding</keyword>
<dbReference type="SUPFAM" id="SSF88723">
    <property type="entry name" value="PIN domain-like"/>
    <property type="match status" value="1"/>
</dbReference>
<accession>T1CE08</accession>
<dbReference type="PANTHER" id="PTHR33653:SF1">
    <property type="entry name" value="RIBONUCLEASE VAPC2"/>
    <property type="match status" value="1"/>
</dbReference>
<evidence type="ECO:0000256" key="2">
    <source>
        <dbReference type="ARBA" id="ARBA00022722"/>
    </source>
</evidence>
<dbReference type="InterPro" id="IPR002716">
    <property type="entry name" value="PIN_dom"/>
</dbReference>
<comment type="cofactor">
    <cofactor evidence="1">
        <name>Mg(2+)</name>
        <dbReference type="ChEBI" id="CHEBI:18420"/>
    </cofactor>
</comment>
<dbReference type="GO" id="GO:0046872">
    <property type="term" value="F:metal ion binding"/>
    <property type="evidence" value="ECO:0007669"/>
    <property type="project" value="UniProtKB-KW"/>
</dbReference>
<keyword evidence="2" id="KW-0540">Nuclease</keyword>
<dbReference type="Pfam" id="PF01850">
    <property type="entry name" value="PIN"/>
    <property type="match status" value="1"/>
</dbReference>
<comment type="caution">
    <text evidence="8">The sequence shown here is derived from an EMBL/GenBank/DDBJ whole genome shotgun (WGS) entry which is preliminary data.</text>
</comment>
<dbReference type="GO" id="GO:0016787">
    <property type="term" value="F:hydrolase activity"/>
    <property type="evidence" value="ECO:0007669"/>
    <property type="project" value="UniProtKB-KW"/>
</dbReference>
<reference evidence="8" key="1">
    <citation type="submission" date="2013-08" db="EMBL/GenBank/DDBJ databases">
        <authorList>
            <person name="Mendez C."/>
            <person name="Richter M."/>
            <person name="Ferrer M."/>
            <person name="Sanchez J."/>
        </authorList>
    </citation>
    <scope>NUCLEOTIDE SEQUENCE</scope>
</reference>
<protein>
    <submittedName>
        <fullName evidence="8">PilT protein domain protein</fullName>
    </submittedName>
</protein>
<sequence>MKRYMLDTNTVRHLLKAHPTVARRMVEVPMASLSISAITEGELLFGLAKRPEAKRLHTAVREFLRRVDVLPWDSAISERYGTVRADMGKQGNILAPLDLLIAAHALSMGAILVTNDQAFGQVANLLLEDWTN</sequence>
<dbReference type="AlphaFoldDB" id="T1CE08"/>
<comment type="similarity">
    <text evidence="6">Belongs to the PINc/VapC protein family.</text>
</comment>
<evidence type="ECO:0000256" key="1">
    <source>
        <dbReference type="ARBA" id="ARBA00001946"/>
    </source>
</evidence>
<proteinExistence type="inferred from homology"/>
<evidence type="ECO:0000256" key="5">
    <source>
        <dbReference type="ARBA" id="ARBA00022842"/>
    </source>
</evidence>
<name>T1CE08_9ZZZZ</name>
<evidence type="ECO:0000259" key="7">
    <source>
        <dbReference type="Pfam" id="PF01850"/>
    </source>
</evidence>
<reference evidence="8" key="2">
    <citation type="journal article" date="2014" name="ISME J.">
        <title>Microbial stratification in low pH oxic and suboxic macroscopic growths along an acid mine drainage.</title>
        <authorList>
            <person name="Mendez-Garcia C."/>
            <person name="Mesa V."/>
            <person name="Sprenger R.R."/>
            <person name="Richter M."/>
            <person name="Diez M.S."/>
            <person name="Solano J."/>
            <person name="Bargiela R."/>
            <person name="Golyshina O.V."/>
            <person name="Manteca A."/>
            <person name="Ramos J.L."/>
            <person name="Gallego J.R."/>
            <person name="Llorente I."/>
            <person name="Martins Dos Santos V.A."/>
            <person name="Jensen O.N."/>
            <person name="Pelaez A.I."/>
            <person name="Sanchez J."/>
            <person name="Ferrer M."/>
        </authorList>
    </citation>
    <scope>NUCLEOTIDE SEQUENCE</scope>
</reference>
<evidence type="ECO:0000256" key="6">
    <source>
        <dbReference type="ARBA" id="ARBA00038093"/>
    </source>
</evidence>
<organism evidence="8">
    <name type="scientific">mine drainage metagenome</name>
    <dbReference type="NCBI Taxonomy" id="410659"/>
    <lineage>
        <taxon>unclassified sequences</taxon>
        <taxon>metagenomes</taxon>
        <taxon>ecological metagenomes</taxon>
    </lineage>
</organism>
<dbReference type="InterPro" id="IPR050556">
    <property type="entry name" value="Type_II_TA_system_RNase"/>
</dbReference>
<feature type="domain" description="PIN" evidence="7">
    <location>
        <begin position="4"/>
        <end position="124"/>
    </location>
</feature>
<gene>
    <name evidence="8" type="ORF">B1A_01562</name>
</gene>
<evidence type="ECO:0000313" key="8">
    <source>
        <dbReference type="EMBL" id="EQD79758.1"/>
    </source>
</evidence>
<evidence type="ECO:0000256" key="3">
    <source>
        <dbReference type="ARBA" id="ARBA00022723"/>
    </source>
</evidence>
<dbReference type="InterPro" id="IPR029060">
    <property type="entry name" value="PIN-like_dom_sf"/>
</dbReference>
<dbReference type="CDD" id="cd18740">
    <property type="entry name" value="PIN_VapC4-5_FitB-like"/>
    <property type="match status" value="1"/>
</dbReference>
<dbReference type="EMBL" id="AUZX01001185">
    <property type="protein sequence ID" value="EQD79758.1"/>
    <property type="molecule type" value="Genomic_DNA"/>
</dbReference>
<keyword evidence="4" id="KW-0378">Hydrolase</keyword>